<dbReference type="STRING" id="1353528.DT23_15785"/>
<evidence type="ECO:0000313" key="13">
    <source>
        <dbReference type="Proteomes" id="UP000027471"/>
    </source>
</evidence>
<dbReference type="NCBIfam" id="TIGR01410">
    <property type="entry name" value="tatB"/>
    <property type="match status" value="1"/>
</dbReference>
<keyword evidence="5 9" id="KW-0653">Protein transport</keyword>
<dbReference type="PANTHER" id="PTHR33162:SF1">
    <property type="entry name" value="SEC-INDEPENDENT PROTEIN TRANSLOCASE PROTEIN TATA, CHLOROPLASTIC"/>
    <property type="match status" value="1"/>
</dbReference>
<evidence type="ECO:0000256" key="2">
    <source>
        <dbReference type="ARBA" id="ARBA00022448"/>
    </source>
</evidence>
<dbReference type="eggNOG" id="COG1826">
    <property type="taxonomic scope" value="Bacteria"/>
</dbReference>
<dbReference type="OrthoDB" id="7206969at2"/>
<dbReference type="EMBL" id="AUNB01000030">
    <property type="protein sequence ID" value="KEO59057.1"/>
    <property type="molecule type" value="Genomic_DNA"/>
</dbReference>
<protein>
    <recommendedName>
        <fullName evidence="9">Sec-independent protein translocase protein TatB</fullName>
    </recommendedName>
</protein>
<dbReference type="InterPro" id="IPR018448">
    <property type="entry name" value="TatB"/>
</dbReference>
<keyword evidence="6 9" id="KW-1133">Transmembrane helix</keyword>
<evidence type="ECO:0000256" key="10">
    <source>
        <dbReference type="SAM" id="MobiDB-lite"/>
    </source>
</evidence>
<dbReference type="PANTHER" id="PTHR33162">
    <property type="entry name" value="SEC-INDEPENDENT PROTEIN TRANSLOCASE PROTEIN TATA, CHLOROPLASTIC"/>
    <property type="match status" value="1"/>
</dbReference>
<evidence type="ECO:0000256" key="5">
    <source>
        <dbReference type="ARBA" id="ARBA00022927"/>
    </source>
</evidence>
<keyword evidence="13" id="KW-1185">Reference proteome</keyword>
<comment type="similarity">
    <text evidence="9">Belongs to the TatB family.</text>
</comment>
<evidence type="ECO:0000256" key="6">
    <source>
        <dbReference type="ARBA" id="ARBA00022989"/>
    </source>
</evidence>
<keyword evidence="8 9" id="KW-0472">Membrane</keyword>
<organism evidence="12 13">
    <name type="scientific">Thioclava indica</name>
    <dbReference type="NCBI Taxonomy" id="1353528"/>
    <lineage>
        <taxon>Bacteria</taxon>
        <taxon>Pseudomonadati</taxon>
        <taxon>Pseudomonadota</taxon>
        <taxon>Alphaproteobacteria</taxon>
        <taxon>Rhodobacterales</taxon>
        <taxon>Paracoccaceae</taxon>
        <taxon>Thioclava</taxon>
    </lineage>
</organism>
<comment type="subunit">
    <text evidence="9">The Tat system comprises two distinct complexes: a TatABC complex, containing multiple copies of TatA, TatB and TatC subunits, and a separate TatA complex, containing only TatA subunits. Substrates initially bind to the TatABC complex, which probably triggers association of the separate TatA complex to form the active translocon.</text>
</comment>
<reference evidence="12 13" key="1">
    <citation type="journal article" date="2015" name="Antonie Van Leeuwenhoek">
        <title>Thioclava indica sp. nov., isolated from surface seawater of the Indian Ocean.</title>
        <authorList>
            <person name="Liu Y."/>
            <person name="Lai Q."/>
            <person name="Du J."/>
            <person name="Xu H."/>
            <person name="Jiang L."/>
            <person name="Shao Z."/>
        </authorList>
    </citation>
    <scope>NUCLEOTIDE SEQUENCE [LARGE SCALE GENOMIC DNA]</scope>
    <source>
        <strain evidence="12 13">DT23-4</strain>
    </source>
</reference>
<keyword evidence="3 9" id="KW-1003">Cell membrane</keyword>
<proteinExistence type="inferred from homology"/>
<dbReference type="Gene3D" id="1.20.5.3310">
    <property type="match status" value="1"/>
</dbReference>
<dbReference type="InterPro" id="IPR003369">
    <property type="entry name" value="TatA/B/E"/>
</dbReference>
<comment type="subcellular location">
    <subcellularLocation>
        <location evidence="9">Cell membrane</location>
        <topology evidence="9">Single-pass membrane protein</topology>
    </subcellularLocation>
    <subcellularLocation>
        <location evidence="1">Membrane</location>
        <topology evidence="1">Single-pass membrane protein</topology>
    </subcellularLocation>
</comment>
<feature type="compositionally biased region" description="Basic residues" evidence="10">
    <location>
        <begin position="128"/>
        <end position="138"/>
    </location>
</feature>
<dbReference type="GO" id="GO:0043953">
    <property type="term" value="P:protein transport by the Tat complex"/>
    <property type="evidence" value="ECO:0007669"/>
    <property type="project" value="UniProtKB-UniRule"/>
</dbReference>
<feature type="region of interest" description="Disordered" evidence="10">
    <location>
        <begin position="90"/>
        <end position="193"/>
    </location>
</feature>
<keyword evidence="7 9" id="KW-0811">Translocation</keyword>
<evidence type="ECO:0000256" key="9">
    <source>
        <dbReference type="HAMAP-Rule" id="MF_00237"/>
    </source>
</evidence>
<comment type="caution">
    <text evidence="12">The sequence shown here is derived from an EMBL/GenBank/DDBJ whole genome shotgun (WGS) entry which is preliminary data.</text>
</comment>
<accession>A0A074KBZ7</accession>
<dbReference type="Proteomes" id="UP000027471">
    <property type="component" value="Unassembled WGS sequence"/>
</dbReference>
<evidence type="ECO:0000256" key="1">
    <source>
        <dbReference type="ARBA" id="ARBA00004167"/>
    </source>
</evidence>
<dbReference type="RefSeq" id="WP_038131200.1">
    <property type="nucleotide sequence ID" value="NZ_AUNB01000030.1"/>
</dbReference>
<keyword evidence="2 9" id="KW-0813">Transport</keyword>
<evidence type="ECO:0000256" key="11">
    <source>
        <dbReference type="SAM" id="Phobius"/>
    </source>
</evidence>
<dbReference type="AlphaFoldDB" id="A0A074KBZ7"/>
<name>A0A074KBZ7_9RHOB</name>
<sequence length="193" mass="19773">MFDIGWSELLLIGVVALIVVGPKDLPKMFHQLGRFTAKAKSMAREFSHAMEDAAKDSGLDEAAGSVRDLKKLTSKKALGLDALEKAADSFEKWDPKAPGSRAASTPLPDPEAAPPTPAPEKSAPAKAAAKKPAAKKPAKAPSAKKPAAKKAAAKPAAPKKTAAKAASKTAAAKAPASARKTAAAKPAPKKDDV</sequence>
<evidence type="ECO:0000256" key="7">
    <source>
        <dbReference type="ARBA" id="ARBA00023010"/>
    </source>
</evidence>
<evidence type="ECO:0000256" key="8">
    <source>
        <dbReference type="ARBA" id="ARBA00023136"/>
    </source>
</evidence>
<comment type="function">
    <text evidence="9">Part of the twin-arginine translocation (Tat) system that transports large folded proteins containing a characteristic twin-arginine motif in their signal peptide across membranes. Together with TatC, TatB is part of a receptor directly interacting with Tat signal peptides. TatB may form an oligomeric binding site that transiently accommodates folded Tat precursor proteins before their translocation.</text>
</comment>
<keyword evidence="4 9" id="KW-0812">Transmembrane</keyword>
<dbReference type="Pfam" id="PF02416">
    <property type="entry name" value="TatA_B_E"/>
    <property type="match status" value="1"/>
</dbReference>
<evidence type="ECO:0000256" key="4">
    <source>
        <dbReference type="ARBA" id="ARBA00022692"/>
    </source>
</evidence>
<feature type="compositionally biased region" description="Pro residues" evidence="10">
    <location>
        <begin position="107"/>
        <end position="118"/>
    </location>
</feature>
<evidence type="ECO:0000313" key="12">
    <source>
        <dbReference type="EMBL" id="KEO59057.1"/>
    </source>
</evidence>
<dbReference type="PRINTS" id="PR01506">
    <property type="entry name" value="TATBPROTEIN"/>
</dbReference>
<feature type="transmembrane region" description="Helical" evidence="11">
    <location>
        <begin position="6"/>
        <end position="25"/>
    </location>
</feature>
<dbReference type="GO" id="GO:0008320">
    <property type="term" value="F:protein transmembrane transporter activity"/>
    <property type="evidence" value="ECO:0007669"/>
    <property type="project" value="UniProtKB-UniRule"/>
</dbReference>
<feature type="compositionally biased region" description="Low complexity" evidence="10">
    <location>
        <begin position="153"/>
        <end position="186"/>
    </location>
</feature>
<gene>
    <name evidence="9" type="primary">tatB</name>
    <name evidence="12" type="ORF">DT23_15785</name>
</gene>
<dbReference type="GO" id="GO:0033281">
    <property type="term" value="C:TAT protein transport complex"/>
    <property type="evidence" value="ECO:0007669"/>
    <property type="project" value="UniProtKB-UniRule"/>
</dbReference>
<evidence type="ECO:0000256" key="3">
    <source>
        <dbReference type="ARBA" id="ARBA00022475"/>
    </source>
</evidence>
<dbReference type="HAMAP" id="MF_00237">
    <property type="entry name" value="TatB"/>
    <property type="match status" value="1"/>
</dbReference>